<dbReference type="InterPro" id="IPR018392">
    <property type="entry name" value="LysM"/>
</dbReference>
<dbReference type="Pfam" id="PF01476">
    <property type="entry name" value="LysM"/>
    <property type="match status" value="2"/>
</dbReference>
<dbReference type="SUPFAM" id="SSF51261">
    <property type="entry name" value="Duplicated hybrid motif"/>
    <property type="match status" value="1"/>
</dbReference>
<accession>A0A6G8F2S1</accession>
<dbReference type="SMART" id="SM00257">
    <property type="entry name" value="LysM"/>
    <property type="match status" value="2"/>
</dbReference>
<dbReference type="PROSITE" id="PS51257">
    <property type="entry name" value="PROKAR_LIPOPROTEIN"/>
    <property type="match status" value="1"/>
</dbReference>
<feature type="domain" description="LysM" evidence="3">
    <location>
        <begin position="73"/>
        <end position="117"/>
    </location>
</feature>
<evidence type="ECO:0000259" key="3">
    <source>
        <dbReference type="PROSITE" id="PS51782"/>
    </source>
</evidence>
<feature type="region of interest" description="Disordered" evidence="2">
    <location>
        <begin position="282"/>
        <end position="303"/>
    </location>
</feature>
<name>A0A6G8F2S1_9PROT</name>
<dbReference type="GO" id="GO:0004222">
    <property type="term" value="F:metalloendopeptidase activity"/>
    <property type="evidence" value="ECO:0007669"/>
    <property type="project" value="TreeGrafter"/>
</dbReference>
<dbReference type="CDD" id="cd00118">
    <property type="entry name" value="LysM"/>
    <property type="match status" value="2"/>
</dbReference>
<organism evidence="4">
    <name type="scientific">uncultured Alphaproteobacteria bacterium</name>
    <dbReference type="NCBI Taxonomy" id="91750"/>
    <lineage>
        <taxon>Bacteria</taxon>
        <taxon>Pseudomonadati</taxon>
        <taxon>Pseudomonadota</taxon>
        <taxon>Alphaproteobacteria</taxon>
        <taxon>environmental samples</taxon>
    </lineage>
</organism>
<dbReference type="SUPFAM" id="SSF54106">
    <property type="entry name" value="LysM domain"/>
    <property type="match status" value="1"/>
</dbReference>
<feature type="compositionally biased region" description="Low complexity" evidence="2">
    <location>
        <begin position="153"/>
        <end position="173"/>
    </location>
</feature>
<proteinExistence type="inferred from homology"/>
<dbReference type="InterPro" id="IPR016047">
    <property type="entry name" value="M23ase_b-sheet_dom"/>
</dbReference>
<gene>
    <name evidence="4" type="ORF">PlAlph_4280</name>
</gene>
<evidence type="ECO:0000256" key="1">
    <source>
        <dbReference type="ARBA" id="ARBA00038420"/>
    </source>
</evidence>
<dbReference type="InterPro" id="IPR011055">
    <property type="entry name" value="Dup_hybrid_motif"/>
</dbReference>
<dbReference type="Gene3D" id="2.70.70.10">
    <property type="entry name" value="Glucose Permease (Domain IIA)"/>
    <property type="match status" value="1"/>
</dbReference>
<evidence type="ECO:0000313" key="4">
    <source>
        <dbReference type="EMBL" id="QIM10536.1"/>
    </source>
</evidence>
<sequence length="303" mass="32477">MRILSALLLFFWLAGCAGWWGNTPNEIVVGRGDTLYSLSKRHDIQLRDLIDANNLTPPYTLKVGQVLTVPASNYHIIAKGDTLYSISRQYGVDVTTLAANNGIEPPYTLIVGQRLNIKGKSAAATPHFQPAKSATKHSPSVSTPKTATKPLSARKSATAAKSVKKSASPQKSKTVSKYRKTKFAWPVRGTIVSKYGTIGKGRANDGINIKAAKGTAVKAADKGTIAYAGNELKGFGNLILIKHDDGWITAYAHNDKLLVKKGQKVARGEKIATVGTTGGVSTPQLHFETRAGKNPVNPVSYLQ</sequence>
<feature type="compositionally biased region" description="Polar residues" evidence="2">
    <location>
        <begin position="136"/>
        <end position="146"/>
    </location>
</feature>
<dbReference type="Gene3D" id="3.10.350.10">
    <property type="entry name" value="LysM domain"/>
    <property type="match status" value="2"/>
</dbReference>
<feature type="domain" description="LysM" evidence="3">
    <location>
        <begin position="25"/>
        <end position="69"/>
    </location>
</feature>
<feature type="region of interest" description="Disordered" evidence="2">
    <location>
        <begin position="123"/>
        <end position="175"/>
    </location>
</feature>
<dbReference type="EMBL" id="MN990731">
    <property type="protein sequence ID" value="QIM10536.1"/>
    <property type="molecule type" value="Genomic_DNA"/>
</dbReference>
<comment type="similarity">
    <text evidence="1">Belongs to the E.coli NlpD/Haemophilus LppB family.</text>
</comment>
<dbReference type="CDD" id="cd12797">
    <property type="entry name" value="M23_peptidase"/>
    <property type="match status" value="1"/>
</dbReference>
<dbReference type="Pfam" id="PF01551">
    <property type="entry name" value="Peptidase_M23"/>
    <property type="match status" value="1"/>
</dbReference>
<dbReference type="PANTHER" id="PTHR21666">
    <property type="entry name" value="PEPTIDASE-RELATED"/>
    <property type="match status" value="1"/>
</dbReference>
<evidence type="ECO:0000256" key="2">
    <source>
        <dbReference type="SAM" id="MobiDB-lite"/>
    </source>
</evidence>
<protein>
    <recommendedName>
        <fullName evidence="3">LysM domain-containing protein</fullName>
    </recommendedName>
</protein>
<dbReference type="InterPro" id="IPR036779">
    <property type="entry name" value="LysM_dom_sf"/>
</dbReference>
<reference evidence="4" key="1">
    <citation type="journal article" date="2020" name="J. ISSAAS">
        <title>Lactobacilli and other gastrointestinal microbiota of Peromyscus leucopus, reservoir host for agents of Lyme disease and other zoonoses in North America.</title>
        <authorList>
            <person name="Milovic A."/>
            <person name="Bassam K."/>
            <person name="Shao H."/>
            <person name="Chatzistamou I."/>
            <person name="Tufts D.M."/>
            <person name="Diuk-Wasser M."/>
            <person name="Barbour A.G."/>
        </authorList>
    </citation>
    <scope>NUCLEOTIDE SEQUENCE</scope>
    <source>
        <strain evidence="4">LL90</strain>
    </source>
</reference>
<dbReference type="PROSITE" id="PS51782">
    <property type="entry name" value="LYSM"/>
    <property type="match status" value="2"/>
</dbReference>
<dbReference type="AlphaFoldDB" id="A0A6G8F2S1"/>
<dbReference type="PANTHER" id="PTHR21666:SF263">
    <property type="entry name" value="MUREIN HYDROLASE ACTIVATOR NLPD"/>
    <property type="match status" value="1"/>
</dbReference>
<dbReference type="InterPro" id="IPR050570">
    <property type="entry name" value="Cell_wall_metabolism_enzyme"/>
</dbReference>